<dbReference type="PANTHER" id="PTHR10996:SF178">
    <property type="entry name" value="2-HYDROXYACID DEHYDROGENASE YGL185C-RELATED"/>
    <property type="match status" value="1"/>
</dbReference>
<accession>A0A2N4U1R8</accession>
<evidence type="ECO:0000259" key="6">
    <source>
        <dbReference type="Pfam" id="PF02826"/>
    </source>
</evidence>
<dbReference type="Pfam" id="PF00389">
    <property type="entry name" value="2-Hacid_dh"/>
    <property type="match status" value="1"/>
</dbReference>
<dbReference type="GO" id="GO:0030267">
    <property type="term" value="F:glyoxylate reductase (NADPH) activity"/>
    <property type="evidence" value="ECO:0007669"/>
    <property type="project" value="TreeGrafter"/>
</dbReference>
<dbReference type="InterPro" id="IPR036291">
    <property type="entry name" value="NAD(P)-bd_dom_sf"/>
</dbReference>
<dbReference type="Proteomes" id="UP000234190">
    <property type="component" value="Unassembled WGS sequence"/>
</dbReference>
<keyword evidence="3" id="KW-0520">NAD</keyword>
<evidence type="ECO:0000256" key="2">
    <source>
        <dbReference type="ARBA" id="ARBA00023002"/>
    </source>
</evidence>
<gene>
    <name evidence="7" type="ORF">CR159_15500</name>
</gene>
<comment type="similarity">
    <text evidence="1 4">Belongs to the D-isomer specific 2-hydroxyacid dehydrogenase family.</text>
</comment>
<dbReference type="InterPro" id="IPR006139">
    <property type="entry name" value="D-isomer_2_OHA_DH_cat_dom"/>
</dbReference>
<dbReference type="PANTHER" id="PTHR10996">
    <property type="entry name" value="2-HYDROXYACID DEHYDROGENASE-RELATED"/>
    <property type="match status" value="1"/>
</dbReference>
<keyword evidence="2 4" id="KW-0560">Oxidoreductase</keyword>
<dbReference type="GO" id="GO:0005829">
    <property type="term" value="C:cytosol"/>
    <property type="evidence" value="ECO:0007669"/>
    <property type="project" value="TreeGrafter"/>
</dbReference>
<dbReference type="InterPro" id="IPR006140">
    <property type="entry name" value="D-isomer_DH_NAD-bd"/>
</dbReference>
<dbReference type="Gene3D" id="3.40.50.720">
    <property type="entry name" value="NAD(P)-binding Rossmann-like Domain"/>
    <property type="match status" value="2"/>
</dbReference>
<keyword evidence="8" id="KW-1185">Reference proteome</keyword>
<dbReference type="InterPro" id="IPR029753">
    <property type="entry name" value="D-isomer_DH_CS"/>
</dbReference>
<dbReference type="EMBL" id="PDNW01000014">
    <property type="protein sequence ID" value="PLC48958.1"/>
    <property type="molecule type" value="Genomic_DNA"/>
</dbReference>
<dbReference type="GO" id="GO:0051287">
    <property type="term" value="F:NAD binding"/>
    <property type="evidence" value="ECO:0007669"/>
    <property type="project" value="InterPro"/>
</dbReference>
<dbReference type="OrthoDB" id="9805416at2"/>
<dbReference type="AlphaFoldDB" id="A0A2N4U1R8"/>
<comment type="caution">
    <text evidence="7">The sequence shown here is derived from an EMBL/GenBank/DDBJ whole genome shotgun (WGS) entry which is preliminary data.</text>
</comment>
<feature type="domain" description="D-isomer specific 2-hydroxyacid dehydrogenase catalytic" evidence="5">
    <location>
        <begin position="9"/>
        <end position="321"/>
    </location>
</feature>
<dbReference type="PROSITE" id="PS00671">
    <property type="entry name" value="D_2_HYDROXYACID_DH_3"/>
    <property type="match status" value="1"/>
</dbReference>
<dbReference type="InterPro" id="IPR050223">
    <property type="entry name" value="D-isomer_2-hydroxyacid_DH"/>
</dbReference>
<evidence type="ECO:0000313" key="8">
    <source>
        <dbReference type="Proteomes" id="UP000234190"/>
    </source>
</evidence>
<dbReference type="RefSeq" id="WP_102074876.1">
    <property type="nucleotide sequence ID" value="NZ_PDNW01000014.1"/>
</dbReference>
<dbReference type="SUPFAM" id="SSF51735">
    <property type="entry name" value="NAD(P)-binding Rossmann-fold domains"/>
    <property type="match status" value="1"/>
</dbReference>
<protein>
    <submittedName>
        <fullName evidence="7">Hydroxyacid dehydrogenase</fullName>
    </submittedName>
</protein>
<dbReference type="FunFam" id="3.40.50.720:FF:000203">
    <property type="entry name" value="D-3-phosphoglycerate dehydrogenase (SerA)"/>
    <property type="match status" value="1"/>
</dbReference>
<organism evidence="7 8">
    <name type="scientific">Pollutimonas subterranea</name>
    <dbReference type="NCBI Taxonomy" id="2045210"/>
    <lineage>
        <taxon>Bacteria</taxon>
        <taxon>Pseudomonadati</taxon>
        <taxon>Pseudomonadota</taxon>
        <taxon>Betaproteobacteria</taxon>
        <taxon>Burkholderiales</taxon>
        <taxon>Alcaligenaceae</taxon>
        <taxon>Pollutimonas</taxon>
    </lineage>
</organism>
<evidence type="ECO:0000256" key="1">
    <source>
        <dbReference type="ARBA" id="ARBA00005854"/>
    </source>
</evidence>
<feature type="domain" description="D-isomer specific 2-hydroxyacid dehydrogenase NAD-binding" evidence="6">
    <location>
        <begin position="113"/>
        <end position="289"/>
    </location>
</feature>
<reference evidence="7 8" key="1">
    <citation type="submission" date="2017-10" db="EMBL/GenBank/DDBJ databases">
        <title>Two draft genome sequences of Pusillimonas sp. strains isolated from a nitrate- and radionuclide-contaminated groundwater in Russia.</title>
        <authorList>
            <person name="Grouzdev D.S."/>
            <person name="Tourova T.P."/>
            <person name="Goeva M.A."/>
            <person name="Babich T.L."/>
            <person name="Sokolova D.S."/>
            <person name="Abdullin R."/>
            <person name="Poltaraus A.B."/>
            <person name="Toshchakov S.V."/>
            <person name="Nazina T.N."/>
        </authorList>
    </citation>
    <scope>NUCLEOTIDE SEQUENCE [LARGE SCALE GENOMIC DNA]</scope>
    <source>
        <strain evidence="7 8">JR1/69-3-13</strain>
    </source>
</reference>
<dbReference type="PROSITE" id="PS00065">
    <property type="entry name" value="D_2_HYDROXYACID_DH_1"/>
    <property type="match status" value="1"/>
</dbReference>
<evidence type="ECO:0000259" key="5">
    <source>
        <dbReference type="Pfam" id="PF00389"/>
    </source>
</evidence>
<dbReference type="GO" id="GO:0016618">
    <property type="term" value="F:hydroxypyruvate reductase [NAD(P)H] activity"/>
    <property type="evidence" value="ECO:0007669"/>
    <property type="project" value="TreeGrafter"/>
</dbReference>
<dbReference type="Pfam" id="PF02826">
    <property type="entry name" value="2-Hacid_dh_C"/>
    <property type="match status" value="1"/>
</dbReference>
<dbReference type="SUPFAM" id="SSF52283">
    <property type="entry name" value="Formate/glycerate dehydrogenase catalytic domain-like"/>
    <property type="match status" value="1"/>
</dbReference>
<name>A0A2N4U1R8_9BURK</name>
<proteinExistence type="inferred from homology"/>
<evidence type="ECO:0000313" key="7">
    <source>
        <dbReference type="EMBL" id="PLC48958.1"/>
    </source>
</evidence>
<evidence type="ECO:0000256" key="3">
    <source>
        <dbReference type="ARBA" id="ARBA00023027"/>
    </source>
</evidence>
<evidence type="ECO:0000256" key="4">
    <source>
        <dbReference type="RuleBase" id="RU003719"/>
    </source>
</evidence>
<sequence>MNQVTRPLVVLTDQIHQDAYRRLCEHAEVTVLDPSLSPDKANTALRTALEHAQGLIVRRQLPMDIFDAQHDLRGVVRHGVGLDFIPVAMATAKKLPVANTPEVNANSVAEYAIGAMLAAARRFAEFDKNVRDDRWDSRRNAGALTFELKDRCVGIVGYGAIGKRLGEIAFHGFAMRVIAHTRTPSRLPAHVSSADLKSLFSSSDFIVLACPLTEATRGMINAELLAHAKPNAMLINVARGPVVNEADLITALESGRIASATLDVFEVQPLPSTSRLRAHPRVTLTPHLAGMTQDAERAMGMLAVQTQLALIRGERPDNVVNAEIYIQQET</sequence>
<dbReference type="InterPro" id="IPR029752">
    <property type="entry name" value="D-isomer_DH_CS1"/>
</dbReference>